<evidence type="ECO:0000256" key="4">
    <source>
        <dbReference type="ARBA" id="ARBA00022967"/>
    </source>
</evidence>
<proteinExistence type="predicted"/>
<evidence type="ECO:0000256" key="1">
    <source>
        <dbReference type="ARBA" id="ARBA00022448"/>
    </source>
</evidence>
<dbReference type="PROSITE" id="PS50893">
    <property type="entry name" value="ABC_TRANSPORTER_2"/>
    <property type="match status" value="1"/>
</dbReference>
<reference evidence="7 8" key="1">
    <citation type="submission" date="2018-08" db="EMBL/GenBank/DDBJ databases">
        <title>The multiple taxonomic identification of Sphingomonas gilva.</title>
        <authorList>
            <person name="Zhu D."/>
            <person name="Zheng S."/>
        </authorList>
    </citation>
    <scope>NUCLEOTIDE SEQUENCE [LARGE SCALE GENOMIC DNA]</scope>
    <source>
        <strain evidence="7 8">ZDH117</strain>
    </source>
</reference>
<evidence type="ECO:0000256" key="3">
    <source>
        <dbReference type="ARBA" id="ARBA00022840"/>
    </source>
</evidence>
<dbReference type="PANTHER" id="PTHR42794:SF1">
    <property type="entry name" value="HEMIN IMPORT ATP-BINDING PROTEIN HMUV"/>
    <property type="match status" value="1"/>
</dbReference>
<evidence type="ECO:0000256" key="5">
    <source>
        <dbReference type="ARBA" id="ARBA00037066"/>
    </source>
</evidence>
<dbReference type="InterPro" id="IPR017871">
    <property type="entry name" value="ABC_transporter-like_CS"/>
</dbReference>
<evidence type="ECO:0000259" key="6">
    <source>
        <dbReference type="PROSITE" id="PS50893"/>
    </source>
</evidence>
<sequence length="255" mass="26264">MGLSVERATVRRSNQNILTCAGAEFRSGKVTALLGPNGAGKTSLLRVAAGLIAADKGAAVLDGAGVRAMDRRARARAIGYLPQSAGVAWDVRVAELVALGRMPHVGAFAALSAEDEAAVARAIAACDLGVLADRAVGTLSGGERARAMLARVLAGEPRWILADEPLASLDPAHQKTVLDLLRDAARAGAGVVIVLHELAHAAFVADDAVLMAGGRVIAAGQADEVLTADRLRGVYGLDFTVDRGGDGRLRIHSPF</sequence>
<gene>
    <name evidence="7" type="ORF">D1610_01365</name>
</gene>
<keyword evidence="3 7" id="KW-0067">ATP-binding</keyword>
<organism evidence="7 8">
    <name type="scientific">Sphingomonas gilva</name>
    <dbReference type="NCBI Taxonomy" id="2305907"/>
    <lineage>
        <taxon>Bacteria</taxon>
        <taxon>Pseudomonadati</taxon>
        <taxon>Pseudomonadota</taxon>
        <taxon>Alphaproteobacteria</taxon>
        <taxon>Sphingomonadales</taxon>
        <taxon>Sphingomonadaceae</taxon>
        <taxon>Sphingomonas</taxon>
    </lineage>
</organism>
<dbReference type="RefSeq" id="WP_118862339.1">
    <property type="nucleotide sequence ID" value="NZ_QWLV01000001.1"/>
</dbReference>
<name>A0A396RYM3_9SPHN</name>
<dbReference type="OrthoDB" id="9810077at2"/>
<dbReference type="EMBL" id="QWLV01000001">
    <property type="protein sequence ID" value="RHW18831.1"/>
    <property type="molecule type" value="Genomic_DNA"/>
</dbReference>
<keyword evidence="4" id="KW-1278">Translocase</keyword>
<dbReference type="GO" id="GO:0005524">
    <property type="term" value="F:ATP binding"/>
    <property type="evidence" value="ECO:0007669"/>
    <property type="project" value="UniProtKB-KW"/>
</dbReference>
<dbReference type="Gene3D" id="3.40.50.300">
    <property type="entry name" value="P-loop containing nucleotide triphosphate hydrolases"/>
    <property type="match status" value="1"/>
</dbReference>
<dbReference type="Proteomes" id="UP000266693">
    <property type="component" value="Unassembled WGS sequence"/>
</dbReference>
<protein>
    <submittedName>
        <fullName evidence="7">ABC transporter ATP-binding protein</fullName>
    </submittedName>
</protein>
<feature type="domain" description="ABC transporter" evidence="6">
    <location>
        <begin position="3"/>
        <end position="238"/>
    </location>
</feature>
<dbReference type="AlphaFoldDB" id="A0A396RYM3"/>
<accession>A0A396RYM3</accession>
<dbReference type="PROSITE" id="PS00211">
    <property type="entry name" value="ABC_TRANSPORTER_1"/>
    <property type="match status" value="1"/>
</dbReference>
<dbReference type="GO" id="GO:0016887">
    <property type="term" value="F:ATP hydrolysis activity"/>
    <property type="evidence" value="ECO:0007669"/>
    <property type="project" value="InterPro"/>
</dbReference>
<evidence type="ECO:0000256" key="2">
    <source>
        <dbReference type="ARBA" id="ARBA00022741"/>
    </source>
</evidence>
<keyword evidence="2" id="KW-0547">Nucleotide-binding</keyword>
<dbReference type="InterPro" id="IPR003593">
    <property type="entry name" value="AAA+_ATPase"/>
</dbReference>
<dbReference type="SMART" id="SM00382">
    <property type="entry name" value="AAA"/>
    <property type="match status" value="1"/>
</dbReference>
<dbReference type="PANTHER" id="PTHR42794">
    <property type="entry name" value="HEMIN IMPORT ATP-BINDING PROTEIN HMUV"/>
    <property type="match status" value="1"/>
</dbReference>
<keyword evidence="8" id="KW-1185">Reference proteome</keyword>
<evidence type="ECO:0000313" key="7">
    <source>
        <dbReference type="EMBL" id="RHW18831.1"/>
    </source>
</evidence>
<comment type="function">
    <text evidence="5">Part of the ABC transporter complex HmuTUV involved in hemin import. Responsible for energy coupling to the transport system.</text>
</comment>
<keyword evidence="1" id="KW-0813">Transport</keyword>
<dbReference type="Pfam" id="PF00005">
    <property type="entry name" value="ABC_tran"/>
    <property type="match status" value="1"/>
</dbReference>
<dbReference type="InterPro" id="IPR003439">
    <property type="entry name" value="ABC_transporter-like_ATP-bd"/>
</dbReference>
<dbReference type="SUPFAM" id="SSF52540">
    <property type="entry name" value="P-loop containing nucleoside triphosphate hydrolases"/>
    <property type="match status" value="1"/>
</dbReference>
<dbReference type="InterPro" id="IPR027417">
    <property type="entry name" value="P-loop_NTPase"/>
</dbReference>
<comment type="caution">
    <text evidence="7">The sequence shown here is derived from an EMBL/GenBank/DDBJ whole genome shotgun (WGS) entry which is preliminary data.</text>
</comment>
<evidence type="ECO:0000313" key="8">
    <source>
        <dbReference type="Proteomes" id="UP000266693"/>
    </source>
</evidence>